<dbReference type="EMBL" id="HG315671">
    <property type="protein sequence ID" value="CDF78613.1"/>
    <property type="molecule type" value="Genomic_DNA"/>
</dbReference>
<feature type="transmembrane region" description="Helical" evidence="1">
    <location>
        <begin position="34"/>
        <end position="57"/>
    </location>
</feature>
<name>T2KJK3_FORAG</name>
<evidence type="ECO:0000256" key="1">
    <source>
        <dbReference type="SAM" id="Phobius"/>
    </source>
</evidence>
<dbReference type="RefSeq" id="WP_038527977.1">
    <property type="nucleotide sequence ID" value="NZ_HG315671.1"/>
</dbReference>
<dbReference type="OrthoDB" id="1139344at2"/>
<dbReference type="STRING" id="1347342.BN863_9010"/>
<evidence type="ECO:0000313" key="3">
    <source>
        <dbReference type="Proteomes" id="UP000016160"/>
    </source>
</evidence>
<dbReference type="AlphaFoldDB" id="T2KJK3"/>
<keyword evidence="3" id="KW-1185">Reference proteome</keyword>
<protein>
    <submittedName>
        <fullName evidence="2">Uncharacterized protein</fullName>
    </submittedName>
</protein>
<keyword evidence="1" id="KW-0472">Membrane</keyword>
<keyword evidence="1" id="KW-0812">Transmembrane</keyword>
<dbReference type="HOGENOM" id="CLU_145317_0_0_10"/>
<dbReference type="Proteomes" id="UP000016160">
    <property type="component" value="Chromosome"/>
</dbReference>
<gene>
    <name evidence="2" type="ORF">BN863_9010</name>
</gene>
<dbReference type="PATRIC" id="fig|1347342.6.peg.910"/>
<evidence type="ECO:0000313" key="2">
    <source>
        <dbReference type="EMBL" id="CDF78613.1"/>
    </source>
</evidence>
<organism evidence="2 3">
    <name type="scientific">Formosa agariphila (strain DSM 15362 / KCTC 12365 / LMG 23005 / KMM 3901 / M-2Alg 35-1)</name>
    <dbReference type="NCBI Taxonomy" id="1347342"/>
    <lineage>
        <taxon>Bacteria</taxon>
        <taxon>Pseudomonadati</taxon>
        <taxon>Bacteroidota</taxon>
        <taxon>Flavobacteriia</taxon>
        <taxon>Flavobacteriales</taxon>
        <taxon>Flavobacteriaceae</taxon>
        <taxon>Formosa</taxon>
    </lineage>
</organism>
<keyword evidence="1" id="KW-1133">Transmembrane helix</keyword>
<accession>T2KJK3</accession>
<dbReference type="eggNOG" id="COG1619">
    <property type="taxonomic scope" value="Bacteria"/>
</dbReference>
<sequence length="151" mass="17579">MSLIFILILAIPSFFISKWSLKKLDIGTSKNRKYIALFPTFNLSPLFYIAFILIWMASSSYYPTHEFNKLQWEANSEERYTMSQNLIESEMLIGKSKSEVSDVLGSDFYVYNENHISYNLGFLPGLFNIDPDVLDIYFKYGKVVRVSQHES</sequence>
<reference evidence="2 3" key="1">
    <citation type="journal article" date="2013" name="Appl. Environ. Microbiol.">
        <title>The genome of the alga-associated marine flavobacterium Formosa agariphila KMM 3901T reveals a broad potential for degradation of algal polysaccharides.</title>
        <authorList>
            <person name="Mann A.J."/>
            <person name="Hahnke R.L."/>
            <person name="Huang S."/>
            <person name="Werner J."/>
            <person name="Xing P."/>
            <person name="Barbeyron T."/>
            <person name="Huettel B."/>
            <person name="Stueber K."/>
            <person name="Reinhardt R."/>
            <person name="Harder J."/>
            <person name="Gloeckner F.O."/>
            <person name="Amann R.I."/>
            <person name="Teeling H."/>
        </authorList>
    </citation>
    <scope>NUCLEOTIDE SEQUENCE [LARGE SCALE GENOMIC DNA]</scope>
    <source>
        <strain evidence="3">DSM 15362 / KCTC 12365 / LMG 23005 / KMM 3901</strain>
    </source>
</reference>
<proteinExistence type="predicted"/>